<proteinExistence type="predicted"/>
<accession>A0A4Y2W3Z1</accession>
<dbReference type="AlphaFoldDB" id="A0A4Y2W3Z1"/>
<evidence type="ECO:0008006" key="3">
    <source>
        <dbReference type="Google" id="ProtNLM"/>
    </source>
</evidence>
<comment type="caution">
    <text evidence="1">The sequence shown here is derived from an EMBL/GenBank/DDBJ whole genome shotgun (WGS) entry which is preliminary data.</text>
</comment>
<dbReference type="PANTHER" id="PTHR45913">
    <property type="entry name" value="EPM2A-INTERACTING PROTEIN 1"/>
    <property type="match status" value="1"/>
</dbReference>
<dbReference type="PANTHER" id="PTHR45913:SF5">
    <property type="entry name" value="GENERAL TRANSCRIPTION FACTOR II-I REPEAT DOMAIN-CONTAINING PROTEIN 2A-LIKE PROTEIN"/>
    <property type="match status" value="1"/>
</dbReference>
<protein>
    <recommendedName>
        <fullName evidence="3">DUF4371 domain-containing protein</fullName>
    </recommendedName>
</protein>
<evidence type="ECO:0000313" key="2">
    <source>
        <dbReference type="Proteomes" id="UP000499080"/>
    </source>
</evidence>
<dbReference type="OrthoDB" id="6611647at2759"/>
<evidence type="ECO:0000313" key="1">
    <source>
        <dbReference type="EMBL" id="GBO31266.1"/>
    </source>
</evidence>
<name>A0A4Y2W3Z1_ARAVE</name>
<keyword evidence="2" id="KW-1185">Reference proteome</keyword>
<reference evidence="1 2" key="1">
    <citation type="journal article" date="2019" name="Sci. Rep.">
        <title>Orb-weaving spider Araneus ventricosus genome elucidates the spidroin gene catalogue.</title>
        <authorList>
            <person name="Kono N."/>
            <person name="Nakamura H."/>
            <person name="Ohtoshi R."/>
            <person name="Moran D.A.P."/>
            <person name="Shinohara A."/>
            <person name="Yoshida Y."/>
            <person name="Fujiwara M."/>
            <person name="Mori M."/>
            <person name="Tomita M."/>
            <person name="Arakawa K."/>
        </authorList>
    </citation>
    <scope>NUCLEOTIDE SEQUENCE [LARGE SCALE GENOMIC DNA]</scope>
</reference>
<sequence>MARDTIFWARHPWQSYERTQYYERTRVIQRYGVIGRGAAAEGIKTNPTIDAYGECFRERILKLAGNVTDQQKIDINSAPFKSLCLDESTNLTKSARLSVFARYCVGNVIKEELIAITSLLTTTKGTDICTAVKNSLAEKEIDLKKLFQ</sequence>
<dbReference type="EMBL" id="BGPR01054530">
    <property type="protein sequence ID" value="GBO31266.1"/>
    <property type="molecule type" value="Genomic_DNA"/>
</dbReference>
<dbReference type="Proteomes" id="UP000499080">
    <property type="component" value="Unassembled WGS sequence"/>
</dbReference>
<organism evidence="1 2">
    <name type="scientific">Araneus ventricosus</name>
    <name type="common">Orbweaver spider</name>
    <name type="synonym">Epeira ventricosa</name>
    <dbReference type="NCBI Taxonomy" id="182803"/>
    <lineage>
        <taxon>Eukaryota</taxon>
        <taxon>Metazoa</taxon>
        <taxon>Ecdysozoa</taxon>
        <taxon>Arthropoda</taxon>
        <taxon>Chelicerata</taxon>
        <taxon>Arachnida</taxon>
        <taxon>Araneae</taxon>
        <taxon>Araneomorphae</taxon>
        <taxon>Entelegynae</taxon>
        <taxon>Araneoidea</taxon>
        <taxon>Araneidae</taxon>
        <taxon>Araneus</taxon>
    </lineage>
</organism>
<gene>
    <name evidence="1" type="ORF">AVEN_87365_1</name>
</gene>